<dbReference type="RefSeq" id="WP_155840498.1">
    <property type="nucleotide sequence ID" value="NZ_BAAAIA010000009.1"/>
</dbReference>
<protein>
    <recommendedName>
        <fullName evidence="3">Transcriptional regulator, AbiEi antitoxin, Type IV TA system</fullName>
    </recommendedName>
</protein>
<dbReference type="Proteomes" id="UP000480122">
    <property type="component" value="Unassembled WGS sequence"/>
</dbReference>
<comment type="caution">
    <text evidence="1">The sequence shown here is derived from an EMBL/GenBank/DDBJ whole genome shotgun (WGS) entry which is preliminary data.</text>
</comment>
<dbReference type="AlphaFoldDB" id="A0A7C9HG31"/>
<dbReference type="OrthoDB" id="5517693at2"/>
<reference evidence="1 2" key="1">
    <citation type="submission" date="2019-11" db="EMBL/GenBank/DDBJ databases">
        <title>Agromyces kandeliae sp. nov., isolated from mangrove soil.</title>
        <authorList>
            <person name="Wang R."/>
        </authorList>
    </citation>
    <scope>NUCLEOTIDE SEQUENCE [LARGE SCALE GENOMIC DNA]</scope>
    <source>
        <strain evidence="1 2">JCM 11431</strain>
    </source>
</reference>
<proteinExistence type="predicted"/>
<accession>A0A7C9HG31</accession>
<evidence type="ECO:0000313" key="1">
    <source>
        <dbReference type="EMBL" id="MUN05906.1"/>
    </source>
</evidence>
<evidence type="ECO:0000313" key="2">
    <source>
        <dbReference type="Proteomes" id="UP000480122"/>
    </source>
</evidence>
<gene>
    <name evidence="1" type="ORF">GLX25_02085</name>
</gene>
<evidence type="ECO:0008006" key="3">
    <source>
        <dbReference type="Google" id="ProtNLM"/>
    </source>
</evidence>
<dbReference type="EMBL" id="WODA01000002">
    <property type="protein sequence ID" value="MUN05906.1"/>
    <property type="molecule type" value="Genomic_DNA"/>
</dbReference>
<keyword evidence="2" id="KW-1185">Reference proteome</keyword>
<name>A0A7C9HG31_9MICO</name>
<organism evidence="1 2">
    <name type="scientific">Agromyces luteolus</name>
    <dbReference type="NCBI Taxonomy" id="88373"/>
    <lineage>
        <taxon>Bacteria</taxon>
        <taxon>Bacillati</taxon>
        <taxon>Actinomycetota</taxon>
        <taxon>Actinomycetes</taxon>
        <taxon>Micrococcales</taxon>
        <taxon>Microbacteriaceae</taxon>
        <taxon>Agromyces</taxon>
    </lineage>
</organism>
<sequence>MDTTVAPRIILTADERRAPAGDRWVQRAVTHGRLVRIRAGIHVDAGEWAASGHDQRALVRLLAAVRTRRQGAVLTHESAALVLGVPIVGPRPDTVHFISRTGSAPRNERGVVWHRARLGDDDVIEHRGFVLTSPERTAFDLARTRRFASATVALDAMLAGRYEPVPARVDGARFVECAPEELIPVDEDRLVERIAAARGARGIRAARRAVEFADARSGSPGESLSRAQIHLLGFPAPQLQVPFARSGGGDDVTDFHWREYGVAGEFDGFVKYHREEYTGDLSPEEVVWREKERERRLRREHGLEVSRWTWDDARTPQLLKAELLAAGLPIVRG</sequence>